<evidence type="ECO:0000313" key="5">
    <source>
        <dbReference type="Proteomes" id="UP000315888"/>
    </source>
</evidence>
<feature type="transmembrane region" description="Helical" evidence="1">
    <location>
        <begin position="6"/>
        <end position="29"/>
    </location>
</feature>
<evidence type="ECO:0000313" key="3">
    <source>
        <dbReference type="EMBL" id="TPU62155.1"/>
    </source>
</evidence>
<keyword evidence="1" id="KW-0812">Transmembrane</keyword>
<dbReference type="Proteomes" id="UP000076296">
    <property type="component" value="Unassembled WGS sequence"/>
</dbReference>
<dbReference type="AlphaFoldDB" id="A0A098SHR8"/>
<reference evidence="3 5" key="2">
    <citation type="submission" date="2019-06" db="EMBL/GenBank/DDBJ databases">
        <title>A Diverse Panel of Clinical Acinetobacter baumannii for Research Use.</title>
        <authorList>
            <person name="Mcgann P."/>
            <person name="Snesrud E."/>
            <person name="Galac M.R."/>
        </authorList>
    </citation>
    <scope>NUCLEOTIDE SEQUENCE [LARGE SCALE GENOMIC DNA]</scope>
    <source>
        <strain evidence="3 5">MRSN14237</strain>
    </source>
</reference>
<evidence type="ECO:0000313" key="2">
    <source>
        <dbReference type="EMBL" id="KZA19710.1"/>
    </source>
</evidence>
<keyword evidence="1" id="KW-0472">Membrane</keyword>
<comment type="caution">
    <text evidence="3">The sequence shown here is derived from an EMBL/GenBank/DDBJ whole genome shotgun (WGS) entry which is preliminary data.</text>
</comment>
<accession>A0A098SHR8</accession>
<evidence type="ECO:0008006" key="6">
    <source>
        <dbReference type="Google" id="ProtNLM"/>
    </source>
</evidence>
<sequence length="149" mass="17365">MKSYLAQWLIDLGTIFSIIGFFITIWLLWEAKQLRKSFFRRARLPEVIENLTIASSKLSSHLKKWETEDKEAIHQLSICKAVIENVTPKLPDNAQKKCKIFVKSVTPTTFLIWTFGSSDIDKDKAWDLYALLSEVVTMLQELEKDLKWD</sequence>
<dbReference type="RefSeq" id="WP_000844428.1">
    <property type="nucleotide sequence ID" value="NZ_BHFY01000051.1"/>
</dbReference>
<proteinExistence type="predicted"/>
<reference evidence="2 4" key="1">
    <citation type="submission" date="2016-01" db="EMBL/GenBank/DDBJ databases">
        <title>Draft sequences of Acinetobacter baumannii isolates from wounded military personnel.</title>
        <authorList>
            <person name="Arivett B.A."/>
            <person name="Fiester S.E."/>
            <person name="Ream D.C."/>
            <person name="Actis L.A."/>
        </authorList>
    </citation>
    <scope>NUCLEOTIDE SEQUENCE [LARGE SCALE GENOMIC DNA]</scope>
    <source>
        <strain evidence="2 4">AB2828</strain>
    </source>
</reference>
<protein>
    <recommendedName>
        <fullName evidence="6">DUF4760 domain-containing protein</fullName>
    </recommendedName>
</protein>
<dbReference type="EMBL" id="LRDT01000015">
    <property type="protein sequence ID" value="KZA19710.1"/>
    <property type="molecule type" value="Genomic_DNA"/>
</dbReference>
<evidence type="ECO:0000313" key="4">
    <source>
        <dbReference type="Proteomes" id="UP000076296"/>
    </source>
</evidence>
<dbReference type="Proteomes" id="UP000315888">
    <property type="component" value="Unassembled WGS sequence"/>
</dbReference>
<name>A0A098SHR8_ACIBA</name>
<evidence type="ECO:0000256" key="1">
    <source>
        <dbReference type="SAM" id="Phobius"/>
    </source>
</evidence>
<organism evidence="3 5">
    <name type="scientific">Acinetobacter baumannii</name>
    <dbReference type="NCBI Taxonomy" id="470"/>
    <lineage>
        <taxon>Bacteria</taxon>
        <taxon>Pseudomonadati</taxon>
        <taxon>Pseudomonadota</taxon>
        <taxon>Gammaproteobacteria</taxon>
        <taxon>Moraxellales</taxon>
        <taxon>Moraxellaceae</taxon>
        <taxon>Acinetobacter</taxon>
        <taxon>Acinetobacter calcoaceticus/baumannii complex</taxon>
    </lineage>
</organism>
<dbReference type="EMBL" id="VHGY01000037">
    <property type="protein sequence ID" value="TPU62155.1"/>
    <property type="molecule type" value="Genomic_DNA"/>
</dbReference>
<gene>
    <name evidence="3" type="ORF">FJU42_14000</name>
    <name evidence="2" type="ORF">LV35_01518</name>
</gene>
<keyword evidence="1" id="KW-1133">Transmembrane helix</keyword>